<dbReference type="PANTHER" id="PTHR46424:SF1">
    <property type="entry name" value="UBX DOMAIN-CONTAINING PROTEIN 4"/>
    <property type="match status" value="1"/>
</dbReference>
<dbReference type="AlphaFoldDB" id="G3AFA8"/>
<feature type="region of interest" description="Disordered" evidence="1">
    <location>
        <begin position="1"/>
        <end position="23"/>
    </location>
</feature>
<evidence type="ECO:0000259" key="2">
    <source>
        <dbReference type="PROSITE" id="PS50033"/>
    </source>
</evidence>
<dbReference type="Pfam" id="PF00789">
    <property type="entry name" value="UBX"/>
    <property type="match status" value="1"/>
</dbReference>
<evidence type="ECO:0000313" key="4">
    <source>
        <dbReference type="Proteomes" id="UP000000709"/>
    </source>
</evidence>
<dbReference type="SMART" id="SM00166">
    <property type="entry name" value="UBX"/>
    <property type="match status" value="1"/>
</dbReference>
<dbReference type="STRING" id="619300.G3AFA8"/>
<dbReference type="HOGENOM" id="CLU_934359_0_0_1"/>
<dbReference type="InterPro" id="IPR029071">
    <property type="entry name" value="Ubiquitin-like_domsf"/>
</dbReference>
<dbReference type="RefSeq" id="XP_007372309.1">
    <property type="nucleotide sequence ID" value="XM_007372247.1"/>
</dbReference>
<dbReference type="FunCoup" id="G3AFA8">
    <property type="interactions" value="140"/>
</dbReference>
<feature type="region of interest" description="Disordered" evidence="1">
    <location>
        <begin position="227"/>
        <end position="298"/>
    </location>
</feature>
<evidence type="ECO:0000313" key="3">
    <source>
        <dbReference type="EMBL" id="EGW34897.1"/>
    </source>
</evidence>
<dbReference type="GeneID" id="18872287"/>
<dbReference type="KEGG" id="spaa:SPAPADRAFT_58023"/>
<feature type="domain" description="UBX" evidence="2">
    <location>
        <begin position="23"/>
        <end position="118"/>
    </location>
</feature>
<dbReference type="SUPFAM" id="SSF54236">
    <property type="entry name" value="Ubiquitin-like"/>
    <property type="match status" value="1"/>
</dbReference>
<dbReference type="OrthoDB" id="2445133at2759"/>
<dbReference type="GO" id="GO:0036503">
    <property type="term" value="P:ERAD pathway"/>
    <property type="evidence" value="ECO:0007669"/>
    <property type="project" value="TreeGrafter"/>
</dbReference>
<gene>
    <name evidence="3" type="ORF">SPAPADRAFT_58023</name>
</gene>
<proteinExistence type="predicted"/>
<dbReference type="eggNOG" id="KOG2689">
    <property type="taxonomic scope" value="Eukaryota"/>
</dbReference>
<name>G3AFA8_SPAPN</name>
<dbReference type="PANTHER" id="PTHR46424">
    <property type="entry name" value="UBX DOMAIN-CONTAINING PROTEIN 4"/>
    <property type="match status" value="1"/>
</dbReference>
<dbReference type="Proteomes" id="UP000000709">
    <property type="component" value="Unassembled WGS sequence"/>
</dbReference>
<dbReference type="InterPro" id="IPR001012">
    <property type="entry name" value="UBX_dom"/>
</dbReference>
<dbReference type="GO" id="GO:0005783">
    <property type="term" value="C:endoplasmic reticulum"/>
    <property type="evidence" value="ECO:0007669"/>
    <property type="project" value="TreeGrafter"/>
</dbReference>
<keyword evidence="4" id="KW-1185">Reference proteome</keyword>
<sequence>MKEQKEISPQLEPTKSNEKPIHTDEGMCMLSIKLFDGSSIKQEFKSEDTLHDVRTWLDLEVGIIPSNETMPAFAKSSYPHPVNYAFHRPVLPRITYSEEQESQSLLELELTPRSALILKPIYHEPESTSGDGNPQSVGYIRRAFGVVGTIGRALYSFFDYGTGPAPASYQEEDHDDPERPAPEVTLGLIDDIQQIGLGHPAHTIVMDDRAQSQSSLFNIEHPNIRATREIINSRPTSPRLGSAGSDSNRASAYPSRSSTPRPSGVNRIQMFQDEDKKGVDTYNGNSVNLNERDDNDSE</sequence>
<feature type="compositionally biased region" description="Polar residues" evidence="1">
    <location>
        <begin position="244"/>
        <end position="261"/>
    </location>
</feature>
<dbReference type="EMBL" id="GL996499">
    <property type="protein sequence ID" value="EGW34897.1"/>
    <property type="molecule type" value="Genomic_DNA"/>
</dbReference>
<organism evidence="4">
    <name type="scientific">Spathaspora passalidarum (strain NRRL Y-27907 / 11-Y1)</name>
    <dbReference type="NCBI Taxonomy" id="619300"/>
    <lineage>
        <taxon>Eukaryota</taxon>
        <taxon>Fungi</taxon>
        <taxon>Dikarya</taxon>
        <taxon>Ascomycota</taxon>
        <taxon>Saccharomycotina</taxon>
        <taxon>Pichiomycetes</taxon>
        <taxon>Debaryomycetaceae</taxon>
        <taxon>Spathaspora</taxon>
    </lineage>
</organism>
<dbReference type="InParanoid" id="G3AFA8"/>
<reference evidence="3 4" key="1">
    <citation type="journal article" date="2011" name="Proc. Natl. Acad. Sci. U.S.A.">
        <title>Comparative genomics of xylose-fermenting fungi for enhanced biofuel production.</title>
        <authorList>
            <person name="Wohlbach D.J."/>
            <person name="Kuo A."/>
            <person name="Sato T.K."/>
            <person name="Potts K.M."/>
            <person name="Salamov A.A."/>
            <person name="LaButti K.M."/>
            <person name="Sun H."/>
            <person name="Clum A."/>
            <person name="Pangilinan J.L."/>
            <person name="Lindquist E.A."/>
            <person name="Lucas S."/>
            <person name="Lapidus A."/>
            <person name="Jin M."/>
            <person name="Gunawan C."/>
            <person name="Balan V."/>
            <person name="Dale B.E."/>
            <person name="Jeffries T.W."/>
            <person name="Zinkel R."/>
            <person name="Barry K.W."/>
            <person name="Grigoriev I.V."/>
            <person name="Gasch A.P."/>
        </authorList>
    </citation>
    <scope>NUCLEOTIDE SEQUENCE [LARGE SCALE GENOMIC DNA]</scope>
    <source>
        <strain evidence="4">NRRL Y-27907 / 11-Y1</strain>
    </source>
</reference>
<accession>G3AFA8</accession>
<dbReference type="Gene3D" id="3.10.20.90">
    <property type="entry name" value="Phosphatidylinositol 3-kinase Catalytic Subunit, Chain A, domain 1"/>
    <property type="match status" value="1"/>
</dbReference>
<protein>
    <recommendedName>
        <fullName evidence="2">UBX domain-containing protein</fullName>
    </recommendedName>
</protein>
<evidence type="ECO:0000256" key="1">
    <source>
        <dbReference type="SAM" id="MobiDB-lite"/>
    </source>
</evidence>
<dbReference type="PROSITE" id="PS50033">
    <property type="entry name" value="UBX"/>
    <property type="match status" value="1"/>
</dbReference>